<evidence type="ECO:0000256" key="2">
    <source>
        <dbReference type="ARBA" id="ARBA00023015"/>
    </source>
</evidence>
<dbReference type="EMBL" id="CAJHUC010002240">
    <property type="protein sequence ID" value="CAD7703458.1"/>
    <property type="molecule type" value="Genomic_DNA"/>
</dbReference>
<feature type="region of interest" description="Disordered" evidence="6">
    <location>
        <begin position="141"/>
        <end position="181"/>
    </location>
</feature>
<dbReference type="GO" id="GO:0003700">
    <property type="term" value="F:DNA-binding transcription factor activity"/>
    <property type="evidence" value="ECO:0007669"/>
    <property type="project" value="InterPro"/>
</dbReference>
<dbReference type="CDD" id="cd00018">
    <property type="entry name" value="AP2"/>
    <property type="match status" value="2"/>
</dbReference>
<feature type="domain" description="AP2/ERF" evidence="7">
    <location>
        <begin position="178"/>
        <end position="236"/>
    </location>
</feature>
<proteinExistence type="predicted"/>
<feature type="compositionally biased region" description="Basic and acidic residues" evidence="6">
    <location>
        <begin position="453"/>
        <end position="466"/>
    </location>
</feature>
<keyword evidence="4" id="KW-0804">Transcription</keyword>
<evidence type="ECO:0000313" key="9">
    <source>
        <dbReference type="Proteomes" id="UP000708148"/>
    </source>
</evidence>
<comment type="subcellular location">
    <subcellularLocation>
        <location evidence="1">Nucleus</location>
    </subcellularLocation>
</comment>
<feature type="domain" description="AP2/ERF" evidence="7">
    <location>
        <begin position="272"/>
        <end position="328"/>
    </location>
</feature>
<keyword evidence="5" id="KW-0539">Nucleus</keyword>
<dbReference type="SUPFAM" id="SSF54171">
    <property type="entry name" value="DNA-binding domain"/>
    <property type="match status" value="2"/>
</dbReference>
<dbReference type="SMART" id="SM00380">
    <property type="entry name" value="AP2"/>
    <property type="match status" value="2"/>
</dbReference>
<dbReference type="PRINTS" id="PR00367">
    <property type="entry name" value="ETHRSPELEMNT"/>
</dbReference>
<dbReference type="OrthoDB" id="207175at2759"/>
<evidence type="ECO:0000259" key="7">
    <source>
        <dbReference type="PROSITE" id="PS51032"/>
    </source>
</evidence>
<dbReference type="PANTHER" id="PTHR32467:SF90">
    <property type="entry name" value="AP2-LIKE ETHYLENE-RESPONSIVE TRANSCRIPTION FACTOR AIL1"/>
    <property type="match status" value="1"/>
</dbReference>
<organism evidence="8 9">
    <name type="scientific">Ostreobium quekettii</name>
    <dbReference type="NCBI Taxonomy" id="121088"/>
    <lineage>
        <taxon>Eukaryota</taxon>
        <taxon>Viridiplantae</taxon>
        <taxon>Chlorophyta</taxon>
        <taxon>core chlorophytes</taxon>
        <taxon>Ulvophyceae</taxon>
        <taxon>TCBD clade</taxon>
        <taxon>Bryopsidales</taxon>
        <taxon>Ostreobineae</taxon>
        <taxon>Ostreobiaceae</taxon>
        <taxon>Ostreobium</taxon>
    </lineage>
</organism>
<dbReference type="Gene3D" id="3.30.730.10">
    <property type="entry name" value="AP2/ERF domain"/>
    <property type="match status" value="2"/>
</dbReference>
<name>A0A8S1J8F5_9CHLO</name>
<keyword evidence="3" id="KW-0238">DNA-binding</keyword>
<dbReference type="PROSITE" id="PS51032">
    <property type="entry name" value="AP2_ERF"/>
    <property type="match status" value="2"/>
</dbReference>
<dbReference type="GO" id="GO:0005634">
    <property type="term" value="C:nucleus"/>
    <property type="evidence" value="ECO:0007669"/>
    <property type="project" value="UniProtKB-SubCell"/>
</dbReference>
<protein>
    <recommendedName>
        <fullName evidence="7">AP2/ERF domain-containing protein</fullName>
    </recommendedName>
</protein>
<comment type="caution">
    <text evidence="8">The sequence shown here is derived from an EMBL/GenBank/DDBJ whole genome shotgun (WGS) entry which is preliminary data.</text>
</comment>
<accession>A0A8S1J8F5</accession>
<feature type="region of interest" description="Disordered" evidence="6">
    <location>
        <begin position="453"/>
        <end position="483"/>
    </location>
</feature>
<feature type="region of interest" description="Disordered" evidence="6">
    <location>
        <begin position="394"/>
        <end position="420"/>
    </location>
</feature>
<sequence>MLLSSPPAHMQFPFSAGSPIQNILDGQFLGVPSQMDTLGNAIGALIPASPPSPTLLNSQLSPDGEMENPLLAQDQALMGTPLHIPPILTHRVKGEHSGMPVYTGTPIKVGHPYGVHWESPVSHESDKGAVVMSKVLDTPLSKMMGGQSQGKMRRPLSSARGGCGRNDVAAANRRRSSRFRGVTKHRRSGRWEAHIWVKDIGRQVYLGGYEDEEHAAEAYDVAAIKCKGRRVKTNFDMSKYSDLVNCMDSISLEELIMAVRRQSQGFSRGTSSYRGVTHHPSGRWESRIGIPGSKHIYLGLYDDEKEAARQYDRALVRLRGTAAASNFALSDYREELAEYHQMQQIVLPLFCYWSKCHVCVVRLKAVLMGDASAESSMLSGPEFEHWIKFGAKGPADVKPREEDAATMGNPEEPMRQPEGVGESTFVATQDSVSRESDIQAAHVESAAMACKRSRNDYEGNDCHGDGRQNGGERILKMERTDTP</sequence>
<evidence type="ECO:0000256" key="4">
    <source>
        <dbReference type="ARBA" id="ARBA00023163"/>
    </source>
</evidence>
<keyword evidence="9" id="KW-1185">Reference proteome</keyword>
<dbReference type="InterPro" id="IPR016177">
    <property type="entry name" value="DNA-bd_dom_sf"/>
</dbReference>
<evidence type="ECO:0000256" key="6">
    <source>
        <dbReference type="SAM" id="MobiDB-lite"/>
    </source>
</evidence>
<dbReference type="AlphaFoldDB" id="A0A8S1J8F5"/>
<dbReference type="PANTHER" id="PTHR32467">
    <property type="entry name" value="AP2-LIKE ETHYLENE-RESPONSIVE TRANSCRIPTION FACTOR"/>
    <property type="match status" value="1"/>
</dbReference>
<dbReference type="GO" id="GO:0003677">
    <property type="term" value="F:DNA binding"/>
    <property type="evidence" value="ECO:0007669"/>
    <property type="project" value="UniProtKB-KW"/>
</dbReference>
<keyword evidence="2" id="KW-0805">Transcription regulation</keyword>
<dbReference type="Proteomes" id="UP000708148">
    <property type="component" value="Unassembled WGS sequence"/>
</dbReference>
<dbReference type="Pfam" id="PF00847">
    <property type="entry name" value="AP2"/>
    <property type="match status" value="1"/>
</dbReference>
<evidence type="ECO:0000256" key="3">
    <source>
        <dbReference type="ARBA" id="ARBA00023125"/>
    </source>
</evidence>
<gene>
    <name evidence="8" type="ORF">OSTQU699_LOCUS8815</name>
</gene>
<dbReference type="InterPro" id="IPR001471">
    <property type="entry name" value="AP2/ERF_dom"/>
</dbReference>
<evidence type="ECO:0000313" key="8">
    <source>
        <dbReference type="EMBL" id="CAD7703458.1"/>
    </source>
</evidence>
<dbReference type="InterPro" id="IPR036955">
    <property type="entry name" value="AP2/ERF_dom_sf"/>
</dbReference>
<feature type="compositionally biased region" description="Basic residues" evidence="6">
    <location>
        <begin position="172"/>
        <end position="181"/>
    </location>
</feature>
<reference evidence="8" key="1">
    <citation type="submission" date="2020-12" db="EMBL/GenBank/DDBJ databases">
        <authorList>
            <person name="Iha C."/>
        </authorList>
    </citation>
    <scope>NUCLEOTIDE SEQUENCE</scope>
</reference>
<evidence type="ECO:0000256" key="5">
    <source>
        <dbReference type="ARBA" id="ARBA00023242"/>
    </source>
</evidence>
<feature type="compositionally biased region" description="Basic and acidic residues" evidence="6">
    <location>
        <begin position="473"/>
        <end position="483"/>
    </location>
</feature>
<evidence type="ECO:0000256" key="1">
    <source>
        <dbReference type="ARBA" id="ARBA00004123"/>
    </source>
</evidence>